<feature type="region of interest" description="Disordered" evidence="1">
    <location>
        <begin position="249"/>
        <end position="274"/>
    </location>
</feature>
<feature type="compositionally biased region" description="Polar residues" evidence="1">
    <location>
        <begin position="263"/>
        <end position="274"/>
    </location>
</feature>
<gene>
    <name evidence="2" type="ORF">EZS28_026975</name>
</gene>
<comment type="caution">
    <text evidence="2">The sequence shown here is derived from an EMBL/GenBank/DDBJ whole genome shotgun (WGS) entry which is preliminary data.</text>
</comment>
<reference evidence="2 3" key="1">
    <citation type="submission" date="2019-03" db="EMBL/GenBank/DDBJ databases">
        <title>Single cell metagenomics reveals metabolic interactions within the superorganism composed of flagellate Streblomastix strix and complex community of Bacteroidetes bacteria on its surface.</title>
        <authorList>
            <person name="Treitli S.C."/>
            <person name="Kolisko M."/>
            <person name="Husnik F."/>
            <person name="Keeling P."/>
            <person name="Hampl V."/>
        </authorList>
    </citation>
    <scope>NUCLEOTIDE SEQUENCE [LARGE SCALE GENOMIC DNA]</scope>
    <source>
        <strain evidence="2">ST1C</strain>
    </source>
</reference>
<organism evidence="2 3">
    <name type="scientific">Streblomastix strix</name>
    <dbReference type="NCBI Taxonomy" id="222440"/>
    <lineage>
        <taxon>Eukaryota</taxon>
        <taxon>Metamonada</taxon>
        <taxon>Preaxostyla</taxon>
        <taxon>Oxymonadida</taxon>
        <taxon>Streblomastigidae</taxon>
        <taxon>Streblomastix</taxon>
    </lineage>
</organism>
<accession>A0A5J4V4H3</accession>
<evidence type="ECO:0000313" key="2">
    <source>
        <dbReference type="EMBL" id="KAA6377497.1"/>
    </source>
</evidence>
<sequence length="274" mass="31037">MSEIYSIYGAQIYLQLSDIGYSGALTVALCIAGGRGIQDSSIVHGVLVKLNKFYAEILIRKQLQLSVNMNLHCFNIVGERTGIRYVGWPFSKMSKNSIKPELSEPVLFENFDSPKFTTRTPVTTTVEQPELGIENRKFLQPVRQSTLQDIERWLTPRPAVSERTQALKAKVLQAMSGVRANEVNLWATNVLAEQNAEAWMREIQCPSLLPITSVPVTKRSTRLKAKSEQQNLLQRVSTDVIQFLNRRRNNRTPMRPTTRSTDNRCTQLDGSQLK</sequence>
<proteinExistence type="predicted"/>
<dbReference type="Proteomes" id="UP000324800">
    <property type="component" value="Unassembled WGS sequence"/>
</dbReference>
<name>A0A5J4V4H3_9EUKA</name>
<dbReference type="EMBL" id="SNRW01009768">
    <property type="protein sequence ID" value="KAA6377497.1"/>
    <property type="molecule type" value="Genomic_DNA"/>
</dbReference>
<protein>
    <submittedName>
        <fullName evidence="2">Uncharacterized protein</fullName>
    </submittedName>
</protein>
<evidence type="ECO:0000313" key="3">
    <source>
        <dbReference type="Proteomes" id="UP000324800"/>
    </source>
</evidence>
<dbReference type="AlphaFoldDB" id="A0A5J4V4H3"/>
<evidence type="ECO:0000256" key="1">
    <source>
        <dbReference type="SAM" id="MobiDB-lite"/>
    </source>
</evidence>